<dbReference type="GO" id="GO:0001650">
    <property type="term" value="C:fibrillar center"/>
    <property type="evidence" value="ECO:0007669"/>
    <property type="project" value="TreeGrafter"/>
</dbReference>
<comment type="caution">
    <text evidence="1">The sequence shown here is derived from an EMBL/GenBank/DDBJ whole genome shotgun (WGS) entry which is preliminary data.</text>
</comment>
<keyword evidence="2" id="KW-1185">Reference proteome</keyword>
<reference evidence="1 2" key="1">
    <citation type="journal article" date="2019" name="Genome Biol. Evol.">
        <title>Insights into the evolution of the New World diploid cottons (Gossypium, subgenus Houzingenia) based on genome sequencing.</title>
        <authorList>
            <person name="Grover C.E."/>
            <person name="Arick M.A. 2nd"/>
            <person name="Thrash A."/>
            <person name="Conover J.L."/>
            <person name="Sanders W.S."/>
            <person name="Peterson D.G."/>
            <person name="Frelichowski J.E."/>
            <person name="Scheffler J.A."/>
            <person name="Scheffler B.E."/>
            <person name="Wendel J.F."/>
        </authorList>
    </citation>
    <scope>NUCLEOTIDE SEQUENCE [LARGE SCALE GENOMIC DNA]</scope>
    <source>
        <strain evidence="1">57</strain>
        <tissue evidence="1">Leaf</tissue>
    </source>
</reference>
<proteinExistence type="predicted"/>
<protein>
    <submittedName>
        <fullName evidence="1">Uncharacterized protein</fullName>
    </submittedName>
</protein>
<evidence type="ECO:0000313" key="2">
    <source>
        <dbReference type="Proteomes" id="UP000593573"/>
    </source>
</evidence>
<dbReference type="InterPro" id="IPR038801">
    <property type="entry name" value="TAF1C"/>
</dbReference>
<evidence type="ECO:0000313" key="1">
    <source>
        <dbReference type="EMBL" id="MBA0647824.1"/>
    </source>
</evidence>
<gene>
    <name evidence="1" type="ORF">Goklo_015639</name>
</gene>
<dbReference type="PANTHER" id="PTHR15319:SF1">
    <property type="entry name" value="TATA BOX-BINDING PROTEIN-ASSOCIATED FACTOR RNA POLYMERASE I SUBUNIT C"/>
    <property type="match status" value="1"/>
</dbReference>
<dbReference type="Proteomes" id="UP000593573">
    <property type="component" value="Unassembled WGS sequence"/>
</dbReference>
<name>A0A7J8UC24_9ROSI</name>
<accession>A0A7J8UC24</accession>
<sequence length="430" mass="48535">TCGGKNVIYTSLAISQTPISKSKNGDVDGGVVEVKRLDNPSSSPSDLTPTVLSDTDEYHTILKNKLHQVCVIVVLFYASAMKVEGSSAQVEIQALQSEPIFKVHSIQEQGEPDNGISTVSTTQKMLGSQVRQAIVRTNDRCAVMGKVSPNEYSFIRVPVANDPIDDFNGILKSELFNSSSIVYACCSPHIPKASVVLLENSALFFFDLVSYVNCQKLNGYVKRSKLKVLWDDSSGFLAFFKAEADGFQFVLASKILLLLCDVCKPMVPLLCWVRDLDNPCFIDVIRLLELRLQRRDNTYQWATELSFFILLGSFWNCEFRLFCYGPLSTNEGSIATEISKFYKPFLSKDLSKLNFDVAHREPLFKFKDSLLYSSGDDEYEFPKWFKDLNLDYLCGYLNDNLAESLGSRMQKSHKDFQQMESINLDFHEIL</sequence>
<dbReference type="GO" id="GO:0001164">
    <property type="term" value="F:RNA polymerase I core promoter sequence-specific DNA binding"/>
    <property type="evidence" value="ECO:0007669"/>
    <property type="project" value="TreeGrafter"/>
</dbReference>
<dbReference type="AlphaFoldDB" id="A0A7J8UC24"/>
<organism evidence="1 2">
    <name type="scientific">Gossypium klotzschianum</name>
    <dbReference type="NCBI Taxonomy" id="34286"/>
    <lineage>
        <taxon>Eukaryota</taxon>
        <taxon>Viridiplantae</taxon>
        <taxon>Streptophyta</taxon>
        <taxon>Embryophyta</taxon>
        <taxon>Tracheophyta</taxon>
        <taxon>Spermatophyta</taxon>
        <taxon>Magnoliopsida</taxon>
        <taxon>eudicotyledons</taxon>
        <taxon>Gunneridae</taxon>
        <taxon>Pentapetalae</taxon>
        <taxon>rosids</taxon>
        <taxon>malvids</taxon>
        <taxon>Malvales</taxon>
        <taxon>Malvaceae</taxon>
        <taxon>Malvoideae</taxon>
        <taxon>Gossypium</taxon>
    </lineage>
</organism>
<dbReference type="EMBL" id="JABFAB010000005">
    <property type="protein sequence ID" value="MBA0647824.1"/>
    <property type="molecule type" value="Genomic_DNA"/>
</dbReference>
<dbReference type="OrthoDB" id="2382881at2759"/>
<dbReference type="PANTHER" id="PTHR15319">
    <property type="entry name" value="TATA BOX-BINDING PROTEIN ASSOCIATED FACTOR RNA POLYMERASE I SUBUNIT C"/>
    <property type="match status" value="1"/>
</dbReference>
<feature type="non-terminal residue" evidence="1">
    <location>
        <position position="430"/>
    </location>
</feature>